<dbReference type="EMBL" id="LDTB01000008">
    <property type="protein sequence ID" value="KTT75285.1"/>
    <property type="molecule type" value="Genomic_DNA"/>
</dbReference>
<gene>
    <name evidence="2" type="ORF">NS334_03240</name>
</gene>
<protein>
    <recommendedName>
        <fullName evidence="4">Peptidase A2 domain-containing protein</fullName>
    </recommendedName>
</protein>
<dbReference type="OrthoDB" id="107347at2"/>
<comment type="caution">
    <text evidence="2">The sequence shown here is derived from an EMBL/GenBank/DDBJ whole genome shotgun (WGS) entry which is preliminary data.</text>
</comment>
<sequence>MERLFALLLACAALPAAAQEATPPAAPAPAPASDDLAFLDHEDRMTVPVRIAGAGPFAFIIDTGAQRSVISRQLAARLGLPPGPRVRLTAITGTSAVGTVIVPSLSVSSLGARRVEAPALEAQNLGALGILGIDTMQDHALTIDFDRQRMTVTPAVGHKPPRTEPGEIVVRARSLFGQLVVTNATVAGRRVRVVLDTGTSVSLGNLALRRLLSRRKAGEPAIFTSVLGDQITTEFALVPGMTLGSATIHSLPVAFADAPPFKAFGLEGKPALLLGMDALRLFRRVQIDFARRELRLLLPKDARRAAAF</sequence>
<evidence type="ECO:0000313" key="3">
    <source>
        <dbReference type="Proteomes" id="UP000074310"/>
    </source>
</evidence>
<keyword evidence="1" id="KW-0732">Signal</keyword>
<accession>A0A147I835</accession>
<dbReference type="CDD" id="cd05483">
    <property type="entry name" value="retropepsin_like_bacteria"/>
    <property type="match status" value="1"/>
</dbReference>
<dbReference type="InterPro" id="IPR001969">
    <property type="entry name" value="Aspartic_peptidase_AS"/>
</dbReference>
<dbReference type="AlphaFoldDB" id="A0A147I835"/>
<dbReference type="InterPro" id="IPR021109">
    <property type="entry name" value="Peptidase_aspartic_dom_sf"/>
</dbReference>
<dbReference type="Gene3D" id="2.40.70.10">
    <property type="entry name" value="Acid Proteases"/>
    <property type="match status" value="2"/>
</dbReference>
<dbReference type="PROSITE" id="PS00141">
    <property type="entry name" value="ASP_PROTEASE"/>
    <property type="match status" value="2"/>
</dbReference>
<dbReference type="Pfam" id="PF13650">
    <property type="entry name" value="Asp_protease_2"/>
    <property type="match status" value="2"/>
</dbReference>
<evidence type="ECO:0008006" key="4">
    <source>
        <dbReference type="Google" id="ProtNLM"/>
    </source>
</evidence>
<evidence type="ECO:0000313" key="2">
    <source>
        <dbReference type="EMBL" id="KTT75285.1"/>
    </source>
</evidence>
<evidence type="ECO:0000256" key="1">
    <source>
        <dbReference type="SAM" id="SignalP"/>
    </source>
</evidence>
<dbReference type="InterPro" id="IPR034122">
    <property type="entry name" value="Retropepsin-like_bacterial"/>
</dbReference>
<dbReference type="Proteomes" id="UP000074310">
    <property type="component" value="Unassembled WGS sequence"/>
</dbReference>
<proteinExistence type="predicted"/>
<dbReference type="GO" id="GO:0004190">
    <property type="term" value="F:aspartic-type endopeptidase activity"/>
    <property type="evidence" value="ECO:0007669"/>
    <property type="project" value="InterPro"/>
</dbReference>
<name>A0A147I835_9SPHN</name>
<feature type="signal peptide" evidence="1">
    <location>
        <begin position="1"/>
        <end position="18"/>
    </location>
</feature>
<reference evidence="2 3" key="1">
    <citation type="journal article" date="2016" name="Front. Microbiol.">
        <title>Genomic Resource of Rice Seed Associated Bacteria.</title>
        <authorList>
            <person name="Midha S."/>
            <person name="Bansal K."/>
            <person name="Sharma S."/>
            <person name="Kumar N."/>
            <person name="Patil P.P."/>
            <person name="Chaudhry V."/>
            <person name="Patil P.B."/>
        </authorList>
    </citation>
    <scope>NUCLEOTIDE SEQUENCE [LARGE SCALE GENOMIC DNA]</scope>
    <source>
        <strain evidence="2 3">NS334</strain>
    </source>
</reference>
<organism evidence="2 3">
    <name type="scientific">Sphingomonas endophytica</name>
    <dbReference type="NCBI Taxonomy" id="869719"/>
    <lineage>
        <taxon>Bacteria</taxon>
        <taxon>Pseudomonadati</taxon>
        <taxon>Pseudomonadota</taxon>
        <taxon>Alphaproteobacteria</taxon>
        <taxon>Sphingomonadales</taxon>
        <taxon>Sphingomonadaceae</taxon>
        <taxon>Sphingomonas</taxon>
    </lineage>
</organism>
<keyword evidence="3" id="KW-1185">Reference proteome</keyword>
<dbReference type="PATRIC" id="fig|869719.3.peg.3362"/>
<dbReference type="RefSeq" id="WP_058754530.1">
    <property type="nucleotide sequence ID" value="NZ_LDTB01000008.1"/>
</dbReference>
<dbReference type="GO" id="GO:0006508">
    <property type="term" value="P:proteolysis"/>
    <property type="evidence" value="ECO:0007669"/>
    <property type="project" value="InterPro"/>
</dbReference>
<dbReference type="SUPFAM" id="SSF50630">
    <property type="entry name" value="Acid proteases"/>
    <property type="match status" value="2"/>
</dbReference>
<feature type="chain" id="PRO_5007548419" description="Peptidase A2 domain-containing protein" evidence="1">
    <location>
        <begin position="19"/>
        <end position="308"/>
    </location>
</feature>